<feature type="non-terminal residue" evidence="1">
    <location>
        <position position="1"/>
    </location>
</feature>
<accession>A0AAV5SS64</accession>
<comment type="caution">
    <text evidence="1">The sequence shown here is derived from an EMBL/GenBank/DDBJ whole genome shotgun (WGS) entry which is preliminary data.</text>
</comment>
<protein>
    <submittedName>
        <fullName evidence="1">Uncharacterized protein</fullName>
    </submittedName>
</protein>
<gene>
    <name evidence="1" type="ORF">PENTCL1PPCAC_5618</name>
</gene>
<sequence>QDAKMDDIATTAVENALSDLQLNNNFVDEDCFIIDFRCSSPTAFNTGFIDDNGNWEAIENQPNQSLPPVNYAAVQLEQRNEEKFLKRLANLPTLGAAASAAKQKKSAASTVSSEVEDTVVENKKDTVVPPPATNYSDFCTQFNQLKRDPEAFGKYF</sequence>
<evidence type="ECO:0000313" key="1">
    <source>
        <dbReference type="EMBL" id="GMS83443.1"/>
    </source>
</evidence>
<evidence type="ECO:0000313" key="2">
    <source>
        <dbReference type="Proteomes" id="UP001432027"/>
    </source>
</evidence>
<reference evidence="1" key="1">
    <citation type="submission" date="2023-10" db="EMBL/GenBank/DDBJ databases">
        <title>Genome assembly of Pristionchus species.</title>
        <authorList>
            <person name="Yoshida K."/>
            <person name="Sommer R.J."/>
        </authorList>
    </citation>
    <scope>NUCLEOTIDE SEQUENCE</scope>
    <source>
        <strain evidence="1">RS0144</strain>
    </source>
</reference>
<name>A0AAV5SS64_9BILA</name>
<organism evidence="1 2">
    <name type="scientific">Pristionchus entomophagus</name>
    <dbReference type="NCBI Taxonomy" id="358040"/>
    <lineage>
        <taxon>Eukaryota</taxon>
        <taxon>Metazoa</taxon>
        <taxon>Ecdysozoa</taxon>
        <taxon>Nematoda</taxon>
        <taxon>Chromadorea</taxon>
        <taxon>Rhabditida</taxon>
        <taxon>Rhabditina</taxon>
        <taxon>Diplogasteromorpha</taxon>
        <taxon>Diplogasteroidea</taxon>
        <taxon>Neodiplogasteridae</taxon>
        <taxon>Pristionchus</taxon>
    </lineage>
</organism>
<dbReference type="EMBL" id="BTSX01000002">
    <property type="protein sequence ID" value="GMS83443.1"/>
    <property type="molecule type" value="Genomic_DNA"/>
</dbReference>
<dbReference type="Proteomes" id="UP001432027">
    <property type="component" value="Unassembled WGS sequence"/>
</dbReference>
<proteinExistence type="predicted"/>
<feature type="non-terminal residue" evidence="1">
    <location>
        <position position="156"/>
    </location>
</feature>
<keyword evidence="2" id="KW-1185">Reference proteome</keyword>
<dbReference type="AlphaFoldDB" id="A0AAV5SS64"/>